<dbReference type="Proteomes" id="UP000251558">
    <property type="component" value="Unassembled WGS sequence"/>
</dbReference>
<accession>A0A330I0F6</accession>
<keyword evidence="1" id="KW-0472">Membrane</keyword>
<evidence type="ECO:0000259" key="2">
    <source>
        <dbReference type="Pfam" id="PF07811"/>
    </source>
</evidence>
<dbReference type="OrthoDB" id="7356451at2"/>
<gene>
    <name evidence="3" type="ORF">DPM33_13185</name>
</gene>
<reference evidence="4" key="1">
    <citation type="submission" date="2018-06" db="EMBL/GenBank/DDBJ databases">
        <authorList>
            <person name="Helene L.C."/>
            <person name="Dall'Agnol R."/>
            <person name="Delamuta J.R."/>
            <person name="Hungria M."/>
        </authorList>
    </citation>
    <scope>NUCLEOTIDE SEQUENCE [LARGE SCALE GENOMIC DNA]</scope>
    <source>
        <strain evidence="4">AC99b</strain>
    </source>
</reference>
<evidence type="ECO:0000313" key="4">
    <source>
        <dbReference type="Proteomes" id="UP000251558"/>
    </source>
</evidence>
<organism evidence="3 4">
    <name type="scientific">Mesorhizobium hawassense</name>
    <dbReference type="NCBI Taxonomy" id="1209954"/>
    <lineage>
        <taxon>Bacteria</taxon>
        <taxon>Pseudomonadati</taxon>
        <taxon>Pseudomonadota</taxon>
        <taxon>Alphaproteobacteria</taxon>
        <taxon>Hyphomicrobiales</taxon>
        <taxon>Phyllobacteriaceae</taxon>
        <taxon>Mesorhizobium</taxon>
    </lineage>
</organism>
<feature type="transmembrane region" description="Helical" evidence="1">
    <location>
        <begin position="21"/>
        <end position="46"/>
    </location>
</feature>
<dbReference type="RefSeq" id="WP_112097867.1">
    <property type="nucleotide sequence ID" value="NZ_QMBP01000005.1"/>
</dbReference>
<reference evidence="3 4" key="2">
    <citation type="submission" date="2018-07" db="EMBL/GenBank/DDBJ databases">
        <title>Diversity of Mesorhizobium strains in Brazil.</title>
        <authorList>
            <person name="Helene L.C.F."/>
            <person name="Dall'Agnol R."/>
            <person name="Delamuta J.R.M."/>
            <person name="Hungria M."/>
        </authorList>
    </citation>
    <scope>NUCLEOTIDE SEQUENCE [LARGE SCALE GENOMIC DNA]</scope>
    <source>
        <strain evidence="3 4">AC99b</strain>
    </source>
</reference>
<dbReference type="Pfam" id="PF07811">
    <property type="entry name" value="TadE"/>
    <property type="match status" value="1"/>
</dbReference>
<keyword evidence="1" id="KW-1133">Transmembrane helix</keyword>
<dbReference type="InterPro" id="IPR012495">
    <property type="entry name" value="TadE-like_dom"/>
</dbReference>
<dbReference type="AlphaFoldDB" id="A0A330I0F6"/>
<proteinExistence type="predicted"/>
<sequence length="151" mass="15864">MRRFVLKRLAAFIRDRSGANAVEFALLSVPLVLVLFGTVEFGRMFWAQHVLQDTATAGARCVGVLQSNCTQNGVYDAVNTISYISGMAASDGIALAGTSISIDNNATCSGLTGFTTVRISYTFSTVLPSFLTALANGPLLSATACFPNQGA</sequence>
<protein>
    <submittedName>
        <fullName evidence="3">Pilus assembly protein</fullName>
    </submittedName>
</protein>
<feature type="domain" description="TadE-like" evidence="2">
    <location>
        <begin position="18"/>
        <end position="60"/>
    </location>
</feature>
<keyword evidence="4" id="KW-1185">Reference proteome</keyword>
<evidence type="ECO:0000313" key="3">
    <source>
        <dbReference type="EMBL" id="RAZ90467.1"/>
    </source>
</evidence>
<dbReference type="EMBL" id="QMBP01000005">
    <property type="protein sequence ID" value="RAZ90467.1"/>
    <property type="molecule type" value="Genomic_DNA"/>
</dbReference>
<evidence type="ECO:0000256" key="1">
    <source>
        <dbReference type="SAM" id="Phobius"/>
    </source>
</evidence>
<keyword evidence="1" id="KW-0812">Transmembrane</keyword>
<comment type="caution">
    <text evidence="3">The sequence shown here is derived from an EMBL/GenBank/DDBJ whole genome shotgun (WGS) entry which is preliminary data.</text>
</comment>
<name>A0A330I0F6_9HYPH</name>